<reference evidence="3" key="1">
    <citation type="journal article" date="2021" name="Sci. Rep.">
        <title>Diploid genomic architecture of Nitzschia inconspicua, an elite biomass production diatom.</title>
        <authorList>
            <person name="Oliver A."/>
            <person name="Podell S."/>
            <person name="Pinowska A."/>
            <person name="Traller J.C."/>
            <person name="Smith S.R."/>
            <person name="McClure R."/>
            <person name="Beliaev A."/>
            <person name="Bohutskyi P."/>
            <person name="Hill E.A."/>
            <person name="Rabines A."/>
            <person name="Zheng H."/>
            <person name="Allen L.Z."/>
            <person name="Kuo A."/>
            <person name="Grigoriev I.V."/>
            <person name="Allen A.E."/>
            <person name="Hazlebeck D."/>
            <person name="Allen E.E."/>
        </authorList>
    </citation>
    <scope>NUCLEOTIDE SEQUENCE</scope>
    <source>
        <strain evidence="3">Hildebrandi</strain>
    </source>
</reference>
<feature type="signal peptide" evidence="1">
    <location>
        <begin position="1"/>
        <end position="28"/>
    </location>
</feature>
<proteinExistence type="predicted"/>
<evidence type="ECO:0000313" key="2">
    <source>
        <dbReference type="EMBL" id="KAG7338487.1"/>
    </source>
</evidence>
<sequence>MTTNRTFEITLWLLVVLVAATAPVHVEGKDEGNDDPLSVLGEAAWTRLRPGWSLTVNDQCLYEFVFQFEHDPNLPVGDAEFLGTCTFGETPEDGPVMAPDGKLYLESRQMWERFPDYVWATIGFNHLSVDWHPCGHQPRGLAIPHYDFSFFRVTPEFRALAMTCKLLGDEEVIVPGEQVCDLQQDNPNGMNFFIVPGAIVDRKPVVNMPYIFDRPALGNGPMPHYGLRSWDQVNLPQFSRDWKDTIPIFMSTYAGDLVMWQAHVAHKMISGEEDQFYSSAERYFETTVQTLPDTWASDYDVSDGVVRFIMVGKAGLCRGDFEKAQAAAGGAPIFPNYDDLFALIDEQQSGNSTDDDESSRAFSIFSRGVMIRSALVSFALLFSQY</sequence>
<accession>A0A9K3L1B3</accession>
<dbReference type="Proteomes" id="UP000693970">
    <property type="component" value="Unassembled WGS sequence"/>
</dbReference>
<feature type="chain" id="PRO_5039882937" evidence="1">
    <location>
        <begin position="29"/>
        <end position="385"/>
    </location>
</feature>
<evidence type="ECO:0000256" key="1">
    <source>
        <dbReference type="SAM" id="SignalP"/>
    </source>
</evidence>
<evidence type="ECO:0000313" key="4">
    <source>
        <dbReference type="Proteomes" id="UP000693970"/>
    </source>
</evidence>
<protein>
    <submittedName>
        <fullName evidence="3">Uncharacterized protein</fullName>
    </submittedName>
</protein>
<dbReference type="AlphaFoldDB" id="A0A9K3L1B3"/>
<dbReference type="EMBL" id="JAGRRH010000055">
    <property type="protein sequence ID" value="KAG7338487.1"/>
    <property type="molecule type" value="Genomic_DNA"/>
</dbReference>
<evidence type="ECO:0000313" key="3">
    <source>
        <dbReference type="EMBL" id="KAG7353088.1"/>
    </source>
</evidence>
<organism evidence="3 4">
    <name type="scientific">Nitzschia inconspicua</name>
    <dbReference type="NCBI Taxonomy" id="303405"/>
    <lineage>
        <taxon>Eukaryota</taxon>
        <taxon>Sar</taxon>
        <taxon>Stramenopiles</taxon>
        <taxon>Ochrophyta</taxon>
        <taxon>Bacillariophyta</taxon>
        <taxon>Bacillariophyceae</taxon>
        <taxon>Bacillariophycidae</taxon>
        <taxon>Bacillariales</taxon>
        <taxon>Bacillariaceae</taxon>
        <taxon>Nitzschia</taxon>
    </lineage>
</organism>
<gene>
    <name evidence="3" type="ORF">IV203_009136</name>
    <name evidence="2" type="ORF">IV203_011117</name>
</gene>
<name>A0A9K3L1B3_9STRA</name>
<dbReference type="OrthoDB" id="44216at2759"/>
<keyword evidence="1" id="KW-0732">Signal</keyword>
<dbReference type="EMBL" id="JAGRRH010000017">
    <property type="protein sequence ID" value="KAG7353088.1"/>
    <property type="molecule type" value="Genomic_DNA"/>
</dbReference>
<keyword evidence="4" id="KW-1185">Reference proteome</keyword>
<reference evidence="3" key="2">
    <citation type="submission" date="2021-04" db="EMBL/GenBank/DDBJ databases">
        <authorList>
            <person name="Podell S."/>
        </authorList>
    </citation>
    <scope>NUCLEOTIDE SEQUENCE</scope>
    <source>
        <strain evidence="3">Hildebrandi</strain>
    </source>
</reference>
<comment type="caution">
    <text evidence="3">The sequence shown here is derived from an EMBL/GenBank/DDBJ whole genome shotgun (WGS) entry which is preliminary data.</text>
</comment>